<dbReference type="OrthoDB" id="9808290at2"/>
<evidence type="ECO:0000313" key="2">
    <source>
        <dbReference type="EMBL" id="EWY40086.1"/>
    </source>
</evidence>
<dbReference type="InterPro" id="IPR003795">
    <property type="entry name" value="DUF192"/>
</dbReference>
<evidence type="ECO:0000313" key="3">
    <source>
        <dbReference type="Proteomes" id="UP000019486"/>
    </source>
</evidence>
<dbReference type="EMBL" id="AVFL01000009">
    <property type="protein sequence ID" value="EWY40086.1"/>
    <property type="molecule type" value="Genomic_DNA"/>
</dbReference>
<accession>W9H5N2</accession>
<keyword evidence="1" id="KW-0732">Signal</keyword>
<proteinExistence type="predicted"/>
<dbReference type="InterPro" id="IPR038695">
    <property type="entry name" value="Saro_0823-like_sf"/>
</dbReference>
<evidence type="ECO:0000256" key="1">
    <source>
        <dbReference type="SAM" id="SignalP"/>
    </source>
</evidence>
<organism evidence="2 3">
    <name type="scientific">Skermanella stibiiresistens SB22</name>
    <dbReference type="NCBI Taxonomy" id="1385369"/>
    <lineage>
        <taxon>Bacteria</taxon>
        <taxon>Pseudomonadati</taxon>
        <taxon>Pseudomonadota</taxon>
        <taxon>Alphaproteobacteria</taxon>
        <taxon>Rhodospirillales</taxon>
        <taxon>Azospirillaceae</taxon>
        <taxon>Skermanella</taxon>
    </lineage>
</organism>
<dbReference type="PATRIC" id="fig|1385369.3.peg.2983"/>
<sequence>MAAAIIRTLTLVLLLVAAGLGPSSAAETFRTDRLTIETASGGKFGFTIELAETPRQMAQGLMFRQSLEPDAGMLFVLPKEQPMSMWMKNTFIPLDMVFIGAGGVIVNIHENAVPQSLDTISSAGPVHAVLEIGGGMAKRLGIHAGDRVIHKSLPAQ</sequence>
<name>W9H5N2_9PROT</name>
<dbReference type="Proteomes" id="UP000019486">
    <property type="component" value="Unassembled WGS sequence"/>
</dbReference>
<feature type="signal peptide" evidence="1">
    <location>
        <begin position="1"/>
        <end position="25"/>
    </location>
</feature>
<protein>
    <submittedName>
        <fullName evidence="2">Uncharacterized protein</fullName>
    </submittedName>
</protein>
<dbReference type="STRING" id="1385369.N825_03720"/>
<dbReference type="AlphaFoldDB" id="W9H5N2"/>
<gene>
    <name evidence="2" type="ORF">N825_03720</name>
</gene>
<dbReference type="PANTHER" id="PTHR37953">
    <property type="entry name" value="UPF0127 PROTEIN MJ1496"/>
    <property type="match status" value="1"/>
</dbReference>
<dbReference type="PANTHER" id="PTHR37953:SF1">
    <property type="entry name" value="UPF0127 PROTEIN MJ1496"/>
    <property type="match status" value="1"/>
</dbReference>
<reference evidence="2 3" key="1">
    <citation type="submission" date="2013-08" db="EMBL/GenBank/DDBJ databases">
        <title>The genome sequence of Skermanella stibiiresistens.</title>
        <authorList>
            <person name="Zhu W."/>
            <person name="Wang G."/>
        </authorList>
    </citation>
    <scope>NUCLEOTIDE SEQUENCE [LARGE SCALE GENOMIC DNA]</scope>
    <source>
        <strain evidence="2 3">SB22</strain>
    </source>
</reference>
<dbReference type="RefSeq" id="WP_037452930.1">
    <property type="nucleotide sequence ID" value="NZ_AVFL01000009.1"/>
</dbReference>
<keyword evidence="3" id="KW-1185">Reference proteome</keyword>
<feature type="chain" id="PRO_5004920837" evidence="1">
    <location>
        <begin position="26"/>
        <end position="156"/>
    </location>
</feature>
<comment type="caution">
    <text evidence="2">The sequence shown here is derived from an EMBL/GenBank/DDBJ whole genome shotgun (WGS) entry which is preliminary data.</text>
</comment>
<dbReference type="Gene3D" id="2.60.120.1140">
    <property type="entry name" value="Protein of unknown function DUF192"/>
    <property type="match status" value="1"/>
</dbReference>
<dbReference type="Pfam" id="PF02643">
    <property type="entry name" value="DUF192"/>
    <property type="match status" value="1"/>
</dbReference>